<sequence>MKLPSQIGPVNNSFVRTHVVNGGSMEIVIVTPNILSHSESVGVVACVKDSVVDKAISAVAGDPCTSPELVGEIVMR</sequence>
<dbReference type="AlphaFoldDB" id="A0A9N8R9I8"/>
<proteinExistence type="predicted"/>
<name>A0A9N8R9I8_GIBZA</name>
<organism evidence="1 2">
    <name type="scientific">Gibberella zeae</name>
    <name type="common">Wheat head blight fungus</name>
    <name type="synonym">Fusarium graminearum</name>
    <dbReference type="NCBI Taxonomy" id="5518"/>
    <lineage>
        <taxon>Eukaryota</taxon>
        <taxon>Fungi</taxon>
        <taxon>Dikarya</taxon>
        <taxon>Ascomycota</taxon>
        <taxon>Pezizomycotina</taxon>
        <taxon>Sordariomycetes</taxon>
        <taxon>Hypocreomycetidae</taxon>
        <taxon>Hypocreales</taxon>
        <taxon>Nectriaceae</taxon>
        <taxon>Fusarium</taxon>
    </lineage>
</organism>
<dbReference type="Proteomes" id="UP000746612">
    <property type="component" value="Unassembled WGS sequence"/>
</dbReference>
<evidence type="ECO:0000313" key="1">
    <source>
        <dbReference type="EMBL" id="CAG1971605.1"/>
    </source>
</evidence>
<comment type="caution">
    <text evidence="1">The sequence shown here is derived from an EMBL/GenBank/DDBJ whole genome shotgun (WGS) entry which is preliminary data.</text>
</comment>
<dbReference type="EMBL" id="CAJPIJ010000090">
    <property type="protein sequence ID" value="CAG1971605.1"/>
    <property type="molecule type" value="Genomic_DNA"/>
</dbReference>
<gene>
    <name evidence="1" type="ORF">MDCFG202_LOCUS97477</name>
</gene>
<evidence type="ECO:0000313" key="2">
    <source>
        <dbReference type="Proteomes" id="UP000746612"/>
    </source>
</evidence>
<accession>A0A9N8R9I8</accession>
<protein>
    <submittedName>
        <fullName evidence="1">Uncharacterized protein</fullName>
    </submittedName>
</protein>
<reference evidence="1" key="1">
    <citation type="submission" date="2021-03" db="EMBL/GenBank/DDBJ databases">
        <authorList>
            <person name="Alouane T."/>
            <person name="Langin T."/>
            <person name="Bonhomme L."/>
        </authorList>
    </citation>
    <scope>NUCLEOTIDE SEQUENCE</scope>
    <source>
        <strain evidence="1">MDC_Fg202</strain>
    </source>
</reference>